<dbReference type="PANTHER" id="PTHR32309:SF13">
    <property type="entry name" value="FERRIC ENTEROBACTIN TRANSPORT PROTEIN FEPE"/>
    <property type="match status" value="1"/>
</dbReference>
<protein>
    <recommendedName>
        <fullName evidence="2">non-specific protein-tyrosine kinase</fullName>
        <ecNumber evidence="2">2.7.10.2</ecNumber>
    </recommendedName>
</protein>
<proteinExistence type="inferred from homology"/>
<keyword evidence="3 10" id="KW-0808">Transferase</keyword>
<keyword evidence="11" id="KW-1185">Reference proteome</keyword>
<organism evidence="10 11">
    <name type="scientific">Bacillus bruguierae</name>
    <dbReference type="NCBI Taxonomy" id="3127667"/>
    <lineage>
        <taxon>Bacteria</taxon>
        <taxon>Bacillati</taxon>
        <taxon>Bacillota</taxon>
        <taxon>Bacilli</taxon>
        <taxon>Bacillales</taxon>
        <taxon>Bacillaceae</taxon>
        <taxon>Bacillus</taxon>
    </lineage>
</organism>
<gene>
    <name evidence="10" type="ORF">WAZ07_07320</name>
</gene>
<keyword evidence="5 10" id="KW-0418">Kinase</keyword>
<evidence type="ECO:0000256" key="1">
    <source>
        <dbReference type="ARBA" id="ARBA00007316"/>
    </source>
</evidence>
<dbReference type="InterPro" id="IPR005702">
    <property type="entry name" value="Wzc-like_C"/>
</dbReference>
<comment type="caution">
    <text evidence="10">The sequence shown here is derived from an EMBL/GenBank/DDBJ whole genome shotgun (WGS) entry which is preliminary data.</text>
</comment>
<dbReference type="EC" id="2.7.10.2" evidence="2"/>
<dbReference type="InterPro" id="IPR050445">
    <property type="entry name" value="Bact_polysacc_biosynth/exp"/>
</dbReference>
<accession>A0ABU8FGW2</accession>
<dbReference type="InterPro" id="IPR027417">
    <property type="entry name" value="P-loop_NTPase"/>
</dbReference>
<evidence type="ECO:0000313" key="11">
    <source>
        <dbReference type="Proteomes" id="UP001372526"/>
    </source>
</evidence>
<dbReference type="NCBIfam" id="TIGR01007">
    <property type="entry name" value="eps_fam"/>
    <property type="match status" value="1"/>
</dbReference>
<dbReference type="PANTHER" id="PTHR32309">
    <property type="entry name" value="TYROSINE-PROTEIN KINASE"/>
    <property type="match status" value="1"/>
</dbReference>
<keyword evidence="6" id="KW-0067">ATP-binding</keyword>
<name>A0ABU8FGW2_9BACI</name>
<evidence type="ECO:0000313" key="10">
    <source>
        <dbReference type="EMBL" id="MEI4801141.1"/>
    </source>
</evidence>
<dbReference type="EMBL" id="JBAWSX010000003">
    <property type="protein sequence ID" value="MEI4801141.1"/>
    <property type="molecule type" value="Genomic_DNA"/>
</dbReference>
<reference evidence="10 11" key="1">
    <citation type="submission" date="2024-01" db="EMBL/GenBank/DDBJ databases">
        <title>Seven novel Bacillus-like species.</title>
        <authorList>
            <person name="Liu G."/>
        </authorList>
    </citation>
    <scope>NUCLEOTIDE SEQUENCE [LARGE SCALE GENOMIC DNA]</scope>
    <source>
        <strain evidence="10 11">FJAT-51639</strain>
    </source>
</reference>
<dbReference type="InterPro" id="IPR025669">
    <property type="entry name" value="AAA_dom"/>
</dbReference>
<evidence type="ECO:0000256" key="8">
    <source>
        <dbReference type="ARBA" id="ARBA00051245"/>
    </source>
</evidence>
<evidence type="ECO:0000256" key="6">
    <source>
        <dbReference type="ARBA" id="ARBA00022840"/>
    </source>
</evidence>
<dbReference type="Proteomes" id="UP001372526">
    <property type="component" value="Unassembled WGS sequence"/>
</dbReference>
<keyword evidence="4" id="KW-0547">Nucleotide-binding</keyword>
<dbReference type="GO" id="GO:0004715">
    <property type="term" value="F:non-membrane spanning protein tyrosine kinase activity"/>
    <property type="evidence" value="ECO:0007669"/>
    <property type="project" value="UniProtKB-EC"/>
</dbReference>
<dbReference type="Pfam" id="PF13614">
    <property type="entry name" value="AAA_31"/>
    <property type="match status" value="1"/>
</dbReference>
<feature type="domain" description="AAA" evidence="9">
    <location>
        <begin position="53"/>
        <end position="174"/>
    </location>
</feature>
<evidence type="ECO:0000256" key="5">
    <source>
        <dbReference type="ARBA" id="ARBA00022777"/>
    </source>
</evidence>
<evidence type="ECO:0000256" key="3">
    <source>
        <dbReference type="ARBA" id="ARBA00022679"/>
    </source>
</evidence>
<dbReference type="Gene3D" id="3.40.50.300">
    <property type="entry name" value="P-loop containing nucleotide triphosphate hydrolases"/>
    <property type="match status" value="1"/>
</dbReference>
<comment type="catalytic activity">
    <reaction evidence="8">
        <text>L-tyrosyl-[protein] + ATP = O-phospho-L-tyrosyl-[protein] + ADP + H(+)</text>
        <dbReference type="Rhea" id="RHEA:10596"/>
        <dbReference type="Rhea" id="RHEA-COMP:10136"/>
        <dbReference type="Rhea" id="RHEA-COMP:20101"/>
        <dbReference type="ChEBI" id="CHEBI:15378"/>
        <dbReference type="ChEBI" id="CHEBI:30616"/>
        <dbReference type="ChEBI" id="CHEBI:46858"/>
        <dbReference type="ChEBI" id="CHEBI:61978"/>
        <dbReference type="ChEBI" id="CHEBI:456216"/>
        <dbReference type="EC" id="2.7.10.2"/>
    </reaction>
</comment>
<evidence type="ECO:0000256" key="4">
    <source>
        <dbReference type="ARBA" id="ARBA00022741"/>
    </source>
</evidence>
<evidence type="ECO:0000256" key="2">
    <source>
        <dbReference type="ARBA" id="ARBA00011903"/>
    </source>
</evidence>
<keyword evidence="7" id="KW-0829">Tyrosine-protein kinase</keyword>
<sequence length="227" mass="25281">MSYMFFRKRLQSKRKLIAYEKPQSVLAEQYRNIRTNIQFASIDQKIRSLVVTSANQGEGKTTTAANLAIAFAQQGEKILLIDADLRKPVLHQLFRVDTVFGLTSVLSKQRTLQECIATTDIENVHLLACGPIPPNPAELLGSTMMGELLQEAKGYYDLILFDTPPVLAVTDAQIIANQCEGTILVLRSEKTEKEQALRAKNVLHHANTTLLGVVLNAKPQSEHTYGY</sequence>
<comment type="similarity">
    <text evidence="1">Belongs to the CpsD/CapB family.</text>
</comment>
<dbReference type="CDD" id="cd05387">
    <property type="entry name" value="BY-kinase"/>
    <property type="match status" value="1"/>
</dbReference>
<evidence type="ECO:0000259" key="9">
    <source>
        <dbReference type="Pfam" id="PF13614"/>
    </source>
</evidence>
<evidence type="ECO:0000256" key="7">
    <source>
        <dbReference type="ARBA" id="ARBA00023137"/>
    </source>
</evidence>
<dbReference type="SUPFAM" id="SSF52540">
    <property type="entry name" value="P-loop containing nucleoside triphosphate hydrolases"/>
    <property type="match status" value="1"/>
</dbReference>